<dbReference type="Proteomes" id="UP001597083">
    <property type="component" value="Unassembled WGS sequence"/>
</dbReference>
<evidence type="ECO:0000313" key="3">
    <source>
        <dbReference type="Proteomes" id="UP001597083"/>
    </source>
</evidence>
<dbReference type="Gene3D" id="3.40.630.40">
    <property type="entry name" value="Zn-dependent exopeptidases"/>
    <property type="match status" value="1"/>
</dbReference>
<reference evidence="3" key="1">
    <citation type="journal article" date="2019" name="Int. J. Syst. Evol. Microbiol.">
        <title>The Global Catalogue of Microorganisms (GCM) 10K type strain sequencing project: providing services to taxonomists for standard genome sequencing and annotation.</title>
        <authorList>
            <consortium name="The Broad Institute Genomics Platform"/>
            <consortium name="The Broad Institute Genome Sequencing Center for Infectious Disease"/>
            <person name="Wu L."/>
            <person name="Ma J."/>
        </authorList>
    </citation>
    <scope>NUCLEOTIDE SEQUENCE [LARGE SCALE GENOMIC DNA]</scope>
    <source>
        <strain evidence="3">JCM 31696</strain>
    </source>
</reference>
<keyword evidence="3" id="KW-1185">Reference proteome</keyword>
<dbReference type="Pfam" id="PF01520">
    <property type="entry name" value="Amidase_3"/>
    <property type="match status" value="1"/>
</dbReference>
<gene>
    <name evidence="2" type="ORF">ACFQ07_04235</name>
</gene>
<comment type="caution">
    <text evidence="2">The sequence shown here is derived from an EMBL/GenBank/DDBJ whole genome shotgun (WGS) entry which is preliminary data.</text>
</comment>
<dbReference type="EMBL" id="JBHTIR010000444">
    <property type="protein sequence ID" value="MFD0851411.1"/>
    <property type="molecule type" value="Genomic_DNA"/>
</dbReference>
<name>A0ABW3CAA5_9ACTN</name>
<evidence type="ECO:0000313" key="2">
    <source>
        <dbReference type="EMBL" id="MFD0851411.1"/>
    </source>
</evidence>
<dbReference type="CDD" id="cd02696">
    <property type="entry name" value="MurNAc-LAA"/>
    <property type="match status" value="1"/>
</dbReference>
<proteinExistence type="predicted"/>
<accession>A0ABW3CAA5</accession>
<dbReference type="SUPFAM" id="SSF53187">
    <property type="entry name" value="Zn-dependent exopeptidases"/>
    <property type="match status" value="1"/>
</dbReference>
<evidence type="ECO:0000259" key="1">
    <source>
        <dbReference type="SMART" id="SM00646"/>
    </source>
</evidence>
<dbReference type="InterPro" id="IPR002508">
    <property type="entry name" value="MurNAc-LAA_cat"/>
</dbReference>
<sequence length="111" mass="12082">APASGHGFHIIQPLPVPGYNDGIVPDSRRLGKALRDAYREGTGMPYSNYRAEEGIDNRDDLGGLNLSKVPKVFVECGNMRNAGDAAKLSDPSFRQRIAQALANGFQTYFRG</sequence>
<dbReference type="SMART" id="SM00646">
    <property type="entry name" value="Ami_3"/>
    <property type="match status" value="1"/>
</dbReference>
<feature type="non-terminal residue" evidence="2">
    <location>
        <position position="1"/>
    </location>
</feature>
<protein>
    <submittedName>
        <fullName evidence="2">N-acetylmuramoyl-L-alanine amidase</fullName>
    </submittedName>
</protein>
<feature type="domain" description="MurNAc-LAA" evidence="1">
    <location>
        <begin position="1"/>
        <end position="106"/>
    </location>
</feature>
<organism evidence="2 3">
    <name type="scientific">Actinomadura adrarensis</name>
    <dbReference type="NCBI Taxonomy" id="1819600"/>
    <lineage>
        <taxon>Bacteria</taxon>
        <taxon>Bacillati</taxon>
        <taxon>Actinomycetota</taxon>
        <taxon>Actinomycetes</taxon>
        <taxon>Streptosporangiales</taxon>
        <taxon>Thermomonosporaceae</taxon>
        <taxon>Actinomadura</taxon>
    </lineage>
</organism>